<reference evidence="5" key="1">
    <citation type="submission" date="2022-01" db="EMBL/GenBank/DDBJ databases">
        <authorList>
            <person name="King R."/>
        </authorList>
    </citation>
    <scope>NUCLEOTIDE SEQUENCE</scope>
</reference>
<evidence type="ECO:0000256" key="1">
    <source>
        <dbReference type="ARBA" id="ARBA00004173"/>
    </source>
</evidence>
<dbReference type="Pfam" id="PF06644">
    <property type="entry name" value="ATP11"/>
    <property type="match status" value="1"/>
</dbReference>
<evidence type="ECO:0000256" key="3">
    <source>
        <dbReference type="ARBA" id="ARBA00022946"/>
    </source>
</evidence>
<dbReference type="PANTHER" id="PTHR13126">
    <property type="entry name" value="CHAPERONE ATP11"/>
    <property type="match status" value="1"/>
</dbReference>
<dbReference type="EMBL" id="OU900106">
    <property type="protein sequence ID" value="CAG9857043.1"/>
    <property type="molecule type" value="Genomic_DNA"/>
</dbReference>
<name>A0A9N9TKL0_PHYSR</name>
<evidence type="ECO:0000313" key="5">
    <source>
        <dbReference type="EMBL" id="CAG9857043.1"/>
    </source>
</evidence>
<protein>
    <recommendedName>
        <fullName evidence="7">ATP synthase mitochondrial F1 complex assembly factor 1</fullName>
    </recommendedName>
</protein>
<dbReference type="OrthoDB" id="16535at2759"/>
<keyword evidence="3" id="KW-0809">Transit peptide</keyword>
<accession>A0A9N9TKL0</accession>
<dbReference type="GO" id="GO:0005739">
    <property type="term" value="C:mitochondrion"/>
    <property type="evidence" value="ECO:0007669"/>
    <property type="project" value="UniProtKB-SubCell"/>
</dbReference>
<comment type="similarity">
    <text evidence="2">Belongs to the ATP11 family.</text>
</comment>
<dbReference type="Proteomes" id="UP001153712">
    <property type="component" value="Chromosome 13"/>
</dbReference>
<keyword evidence="4" id="KW-0496">Mitochondrion</keyword>
<proteinExistence type="inferred from homology"/>
<dbReference type="InterPro" id="IPR010591">
    <property type="entry name" value="ATP11"/>
</dbReference>
<keyword evidence="6" id="KW-1185">Reference proteome</keyword>
<dbReference type="AlphaFoldDB" id="A0A9N9TKL0"/>
<dbReference type="GO" id="GO:0033615">
    <property type="term" value="P:mitochondrial proton-transporting ATP synthase complex assembly"/>
    <property type="evidence" value="ECO:0007669"/>
    <property type="project" value="TreeGrafter"/>
</dbReference>
<evidence type="ECO:0000256" key="4">
    <source>
        <dbReference type="ARBA" id="ARBA00023128"/>
    </source>
</evidence>
<evidence type="ECO:0000256" key="2">
    <source>
        <dbReference type="ARBA" id="ARBA00009116"/>
    </source>
</evidence>
<evidence type="ECO:0000313" key="6">
    <source>
        <dbReference type="Proteomes" id="UP001153712"/>
    </source>
</evidence>
<organism evidence="5 6">
    <name type="scientific">Phyllotreta striolata</name>
    <name type="common">Striped flea beetle</name>
    <name type="synonym">Crioceris striolata</name>
    <dbReference type="NCBI Taxonomy" id="444603"/>
    <lineage>
        <taxon>Eukaryota</taxon>
        <taxon>Metazoa</taxon>
        <taxon>Ecdysozoa</taxon>
        <taxon>Arthropoda</taxon>
        <taxon>Hexapoda</taxon>
        <taxon>Insecta</taxon>
        <taxon>Pterygota</taxon>
        <taxon>Neoptera</taxon>
        <taxon>Endopterygota</taxon>
        <taxon>Coleoptera</taxon>
        <taxon>Polyphaga</taxon>
        <taxon>Cucujiformia</taxon>
        <taxon>Chrysomeloidea</taxon>
        <taxon>Chrysomelidae</taxon>
        <taxon>Galerucinae</taxon>
        <taxon>Alticini</taxon>
        <taxon>Phyllotreta</taxon>
    </lineage>
</organism>
<comment type="subcellular location">
    <subcellularLocation>
        <location evidence="1">Mitochondrion</location>
    </subcellularLocation>
</comment>
<evidence type="ECO:0008006" key="7">
    <source>
        <dbReference type="Google" id="ProtNLM"/>
    </source>
</evidence>
<gene>
    <name evidence="5" type="ORF">PHYEVI_LOCUS3454</name>
</gene>
<dbReference type="PANTHER" id="PTHR13126:SF0">
    <property type="entry name" value="ATP SYNTHASE MITOCHONDRIAL F1 COMPLEX ASSEMBLY FACTOR 1"/>
    <property type="match status" value="1"/>
</dbReference>
<sequence length="280" mass="33001">MHLTSLMRTVLYRATFRLTNKTIMTTPRKLQEVVDELKGNPYYDKYASKIAKLQKENPGEFNARLEDVDAIKNNKIESPKRDGRQFSQLLQPKTRIADEYQLKREPLDKIMKTELIKDKTSEEITSIWLEYHKHKDHCIAATIPSQHFDKLTENAAKYPTFLFALPRSQGFEFIMCQFAQNSVHFTPLLYYQVHKENAPECLTITHYDEFKEDKGLVLMRGEYDKNVINPQEAQCLANQLQMYYVQEDLEKKELMEVFTNEPDKFKHTDLIKHIENLTIS</sequence>